<reference evidence="5 6" key="1">
    <citation type="submission" date="2016-06" db="EMBL/GenBank/DDBJ databases">
        <title>Evolution of pathogenesis and genome organization in the Tremellales.</title>
        <authorList>
            <person name="Cuomo C."/>
            <person name="Litvintseva A."/>
            <person name="Heitman J."/>
            <person name="Chen Y."/>
            <person name="Sun S."/>
            <person name="Springer D."/>
            <person name="Dromer F."/>
            <person name="Young S."/>
            <person name="Zeng Q."/>
            <person name="Chapman S."/>
            <person name="Gujja S."/>
            <person name="Saif S."/>
            <person name="Birren B."/>
        </authorList>
    </citation>
    <scope>NUCLEOTIDE SEQUENCE [LARGE SCALE GENOMIC DNA]</scope>
    <source>
        <strain evidence="5 6">CBS 7118</strain>
    </source>
</reference>
<keyword evidence="6" id="KW-1185">Reference proteome</keyword>
<dbReference type="SUPFAM" id="SSF50978">
    <property type="entry name" value="WD40 repeat-like"/>
    <property type="match status" value="1"/>
</dbReference>
<dbReference type="AlphaFoldDB" id="A0A1E3JMJ4"/>
<dbReference type="PRINTS" id="PR00320">
    <property type="entry name" value="GPROTEINBRPT"/>
</dbReference>
<dbReference type="InterPro" id="IPR015943">
    <property type="entry name" value="WD40/YVTN_repeat-like_dom_sf"/>
</dbReference>
<dbReference type="Pfam" id="PF00400">
    <property type="entry name" value="WD40"/>
    <property type="match status" value="3"/>
</dbReference>
<feature type="compositionally biased region" description="Acidic residues" evidence="4">
    <location>
        <begin position="379"/>
        <end position="394"/>
    </location>
</feature>
<protein>
    <submittedName>
        <fullName evidence="5">Cytoplasmic protein</fullName>
    </submittedName>
</protein>
<feature type="repeat" description="WD" evidence="3">
    <location>
        <begin position="290"/>
        <end position="307"/>
    </location>
</feature>
<dbReference type="PANTHER" id="PTHR22847">
    <property type="entry name" value="WD40 REPEAT PROTEIN"/>
    <property type="match status" value="1"/>
</dbReference>
<name>A0A1E3JMJ4_9TREE</name>
<sequence length="394" mass="43187">MQSSDPGHLFQTSAQLAQAATRERKLKAAEKVGNPITLSSKIIDLQILASHAFTAESGWQARRVDLRTGKTVKLYKGHQGPVTSIALTKVTGSDGIPWTALFTGSWDKTIRVWNADSGELIRTVQGHSDFIKSLTLIPTPSPLLLSTSSDRTSRLWDVASLLKSEVEGKPETRQIIKDHTRPVECAAWKNELDAEGQSTGVLSVWTADSLGVIKQWIVKDEGLEFVHDVKGHETSVARLIPVEDGLWSVSMDKTAIFHPTTSSPKTTIPHPSYVKSILPLTAFPLPNAASLVLTGSEDEDIRIWDVEANPPKLRGTIQGHCGEVAAMQSWMRETNGQAELVVVSAGLDASIRTWTVKDILNPPPLVYEAEEKQEASGMTEEEERELAELMSDEE</sequence>
<comment type="caution">
    <text evidence="5">The sequence shown here is derived from an EMBL/GenBank/DDBJ whole genome shotgun (WGS) entry which is preliminary data.</text>
</comment>
<dbReference type="InterPro" id="IPR019775">
    <property type="entry name" value="WD40_repeat_CS"/>
</dbReference>
<feature type="repeat" description="WD" evidence="3">
    <location>
        <begin position="124"/>
        <end position="160"/>
    </location>
</feature>
<dbReference type="PROSITE" id="PS00678">
    <property type="entry name" value="WD_REPEATS_1"/>
    <property type="match status" value="3"/>
</dbReference>
<dbReference type="GO" id="GO:1990234">
    <property type="term" value="C:transferase complex"/>
    <property type="evidence" value="ECO:0007669"/>
    <property type="project" value="UniProtKB-ARBA"/>
</dbReference>
<dbReference type="GeneID" id="30192022"/>
<proteinExistence type="predicted"/>
<keyword evidence="2" id="KW-0677">Repeat</keyword>
<keyword evidence="1 3" id="KW-0853">WD repeat</keyword>
<dbReference type="Gene3D" id="2.130.10.10">
    <property type="entry name" value="YVTN repeat-like/Quinoprotein amine dehydrogenase"/>
    <property type="match status" value="2"/>
</dbReference>
<evidence type="ECO:0000313" key="6">
    <source>
        <dbReference type="Proteomes" id="UP000094819"/>
    </source>
</evidence>
<dbReference type="PROSITE" id="PS50082">
    <property type="entry name" value="WD_REPEATS_2"/>
    <property type="match status" value="3"/>
</dbReference>
<dbReference type="InterPro" id="IPR020472">
    <property type="entry name" value="WD40_PAC1"/>
</dbReference>
<dbReference type="InterPro" id="IPR001680">
    <property type="entry name" value="WD40_rpt"/>
</dbReference>
<dbReference type="PANTHER" id="PTHR22847:SF637">
    <property type="entry name" value="WD REPEAT DOMAIN 5B"/>
    <property type="match status" value="1"/>
</dbReference>
<dbReference type="PROSITE" id="PS50294">
    <property type="entry name" value="WD_REPEATS_REGION"/>
    <property type="match status" value="1"/>
</dbReference>
<dbReference type="Proteomes" id="UP000094819">
    <property type="component" value="Unassembled WGS sequence"/>
</dbReference>
<dbReference type="InterPro" id="IPR036322">
    <property type="entry name" value="WD40_repeat_dom_sf"/>
</dbReference>
<organism evidence="5 6">
    <name type="scientific">Cryptococcus wingfieldii CBS 7118</name>
    <dbReference type="NCBI Taxonomy" id="1295528"/>
    <lineage>
        <taxon>Eukaryota</taxon>
        <taxon>Fungi</taxon>
        <taxon>Dikarya</taxon>
        <taxon>Basidiomycota</taxon>
        <taxon>Agaricomycotina</taxon>
        <taxon>Tremellomycetes</taxon>
        <taxon>Tremellales</taxon>
        <taxon>Cryptococcaceae</taxon>
        <taxon>Cryptococcus</taxon>
    </lineage>
</organism>
<feature type="repeat" description="WD" evidence="3">
    <location>
        <begin position="75"/>
        <end position="123"/>
    </location>
</feature>
<gene>
    <name evidence="5" type="ORF">L198_02809</name>
</gene>
<dbReference type="OrthoDB" id="6262491at2759"/>
<feature type="region of interest" description="Disordered" evidence="4">
    <location>
        <begin position="370"/>
        <end position="394"/>
    </location>
</feature>
<dbReference type="RefSeq" id="XP_019033330.1">
    <property type="nucleotide sequence ID" value="XM_019174951.1"/>
</dbReference>
<dbReference type="GO" id="GO:0005634">
    <property type="term" value="C:nucleus"/>
    <property type="evidence" value="ECO:0007669"/>
    <property type="project" value="TreeGrafter"/>
</dbReference>
<evidence type="ECO:0000313" key="5">
    <source>
        <dbReference type="EMBL" id="ODO02078.1"/>
    </source>
</evidence>
<evidence type="ECO:0000256" key="2">
    <source>
        <dbReference type="ARBA" id="ARBA00022737"/>
    </source>
</evidence>
<dbReference type="EMBL" id="AWGH01000006">
    <property type="protein sequence ID" value="ODO02078.1"/>
    <property type="molecule type" value="Genomic_DNA"/>
</dbReference>
<dbReference type="SMART" id="SM00320">
    <property type="entry name" value="WD40"/>
    <property type="match status" value="5"/>
</dbReference>
<evidence type="ECO:0000256" key="4">
    <source>
        <dbReference type="SAM" id="MobiDB-lite"/>
    </source>
</evidence>
<evidence type="ECO:0000256" key="1">
    <source>
        <dbReference type="ARBA" id="ARBA00022574"/>
    </source>
</evidence>
<accession>A0A1E3JMJ4</accession>
<evidence type="ECO:0000256" key="3">
    <source>
        <dbReference type="PROSITE-ProRule" id="PRU00221"/>
    </source>
</evidence>